<evidence type="ECO:0000313" key="1">
    <source>
        <dbReference type="EMBL" id="PZL70112.1"/>
    </source>
</evidence>
<comment type="caution">
    <text evidence="1">The sequence shown here is derived from an EMBL/GenBank/DDBJ whole genome shotgun (WGS) entry which is preliminary data.</text>
</comment>
<proteinExistence type="predicted"/>
<dbReference type="STRING" id="1077675.BCR22_07280"/>
<reference evidence="1 2" key="1">
    <citation type="submission" date="2017-11" db="EMBL/GenBank/DDBJ databases">
        <title>Draft genome sequence of Enterococcus plantarum TRW2 strain isolated from lettuce.</title>
        <authorList>
            <person name="Kim E.B."/>
            <person name="Marco M.L."/>
            <person name="Williams T.R."/>
            <person name="You I.H."/>
        </authorList>
    </citation>
    <scope>NUCLEOTIDE SEQUENCE [LARGE SCALE GENOMIC DNA]</scope>
    <source>
        <strain evidence="1 2">TRW2</strain>
    </source>
</reference>
<gene>
    <name evidence="1" type="ORF">CI088_15805</name>
</gene>
<evidence type="ECO:0000313" key="2">
    <source>
        <dbReference type="Proteomes" id="UP000249828"/>
    </source>
</evidence>
<organism evidence="1 2">
    <name type="scientific">Enterococcus plantarum</name>
    <dbReference type="NCBI Taxonomy" id="1077675"/>
    <lineage>
        <taxon>Bacteria</taxon>
        <taxon>Bacillati</taxon>
        <taxon>Bacillota</taxon>
        <taxon>Bacilli</taxon>
        <taxon>Lactobacillales</taxon>
        <taxon>Enterococcaceae</taxon>
        <taxon>Enterococcus</taxon>
    </lineage>
</organism>
<sequence length="60" mass="6711">MKTMEYAIYKGDDLITTGTKQECAEALNVKQSTIEFWATPSNVKRDKGKRTVAVRLDGDS</sequence>
<keyword evidence="2" id="KW-1185">Reference proteome</keyword>
<protein>
    <submittedName>
        <fullName evidence="1">Uncharacterized protein</fullName>
    </submittedName>
</protein>
<name>A0A2W4BB66_9ENTE</name>
<dbReference type="AlphaFoldDB" id="A0A2W4BB66"/>
<accession>A0A2W4BB66</accession>
<dbReference type="EMBL" id="PIEU01000124">
    <property type="protein sequence ID" value="PZL70112.1"/>
    <property type="molecule type" value="Genomic_DNA"/>
</dbReference>
<dbReference type="Proteomes" id="UP000249828">
    <property type="component" value="Unassembled WGS sequence"/>
</dbReference>